<accession>A0A9N9GM18</accession>
<keyword evidence="2" id="KW-1185">Reference proteome</keyword>
<protein>
    <submittedName>
        <fullName evidence="1">6323_t:CDS:1</fullName>
    </submittedName>
</protein>
<evidence type="ECO:0000313" key="2">
    <source>
        <dbReference type="Proteomes" id="UP000789405"/>
    </source>
</evidence>
<organism evidence="1 2">
    <name type="scientific">Dentiscutata erythropus</name>
    <dbReference type="NCBI Taxonomy" id="1348616"/>
    <lineage>
        <taxon>Eukaryota</taxon>
        <taxon>Fungi</taxon>
        <taxon>Fungi incertae sedis</taxon>
        <taxon>Mucoromycota</taxon>
        <taxon>Glomeromycotina</taxon>
        <taxon>Glomeromycetes</taxon>
        <taxon>Diversisporales</taxon>
        <taxon>Gigasporaceae</taxon>
        <taxon>Dentiscutata</taxon>
    </lineage>
</organism>
<name>A0A9N9GM18_9GLOM</name>
<gene>
    <name evidence="1" type="ORF">DERYTH_LOCUS8167</name>
</gene>
<dbReference type="EMBL" id="CAJVPY010004155">
    <property type="protein sequence ID" value="CAG8611592.1"/>
    <property type="molecule type" value="Genomic_DNA"/>
</dbReference>
<proteinExistence type="predicted"/>
<comment type="caution">
    <text evidence="1">The sequence shown here is derived from an EMBL/GenBank/DDBJ whole genome shotgun (WGS) entry which is preliminary data.</text>
</comment>
<dbReference type="Proteomes" id="UP000789405">
    <property type="component" value="Unassembled WGS sequence"/>
</dbReference>
<feature type="non-terminal residue" evidence="1">
    <location>
        <position position="49"/>
    </location>
</feature>
<dbReference type="AlphaFoldDB" id="A0A9N9GM18"/>
<evidence type="ECO:0000313" key="1">
    <source>
        <dbReference type="EMBL" id="CAG8611592.1"/>
    </source>
</evidence>
<sequence>MQGIVELSSSIGQPMSTSRLLPPIDMPISQNLMAGYDKNVWNLVNGFTY</sequence>
<reference evidence="1" key="1">
    <citation type="submission" date="2021-06" db="EMBL/GenBank/DDBJ databases">
        <authorList>
            <person name="Kallberg Y."/>
            <person name="Tangrot J."/>
            <person name="Rosling A."/>
        </authorList>
    </citation>
    <scope>NUCLEOTIDE SEQUENCE</scope>
    <source>
        <strain evidence="1">MA453B</strain>
    </source>
</reference>